<comment type="subcellular location">
    <subcellularLocation>
        <location evidence="1">Secreted</location>
    </subcellularLocation>
</comment>
<dbReference type="RefSeq" id="WP_048448836.1">
    <property type="nucleotide sequence ID" value="NZ_LABZ01000002.1"/>
</dbReference>
<evidence type="ECO:0000256" key="1">
    <source>
        <dbReference type="ARBA" id="ARBA00004613"/>
    </source>
</evidence>
<organism evidence="3 4">
    <name type="scientific">Methylobacterium tarhaniae</name>
    <dbReference type="NCBI Taxonomy" id="1187852"/>
    <lineage>
        <taxon>Bacteria</taxon>
        <taxon>Pseudomonadati</taxon>
        <taxon>Pseudomonadota</taxon>
        <taxon>Alphaproteobacteria</taxon>
        <taxon>Hyphomicrobiales</taxon>
        <taxon>Methylobacteriaceae</taxon>
        <taxon>Methylobacterium</taxon>
    </lineage>
</organism>
<dbReference type="InterPro" id="IPR018511">
    <property type="entry name" value="Hemolysin-typ_Ca-bd_CS"/>
</dbReference>
<dbReference type="GO" id="GO:0005509">
    <property type="term" value="F:calcium ion binding"/>
    <property type="evidence" value="ECO:0007669"/>
    <property type="project" value="InterPro"/>
</dbReference>
<dbReference type="PANTHER" id="PTHR38340">
    <property type="entry name" value="S-LAYER PROTEIN"/>
    <property type="match status" value="1"/>
</dbReference>
<keyword evidence="4" id="KW-1185">Reference proteome</keyword>
<dbReference type="InterPro" id="IPR001343">
    <property type="entry name" value="Hemolysn_Ca-bd"/>
</dbReference>
<dbReference type="EMBL" id="LABZ01000002">
    <property type="protein sequence ID" value="KMO44995.1"/>
    <property type="molecule type" value="Genomic_DNA"/>
</dbReference>
<protein>
    <recommendedName>
        <fullName evidence="5">Calcium-binding protein</fullName>
    </recommendedName>
</protein>
<name>A0A0J6TCJ9_9HYPH</name>
<accession>A0A0J6TCJ9</accession>
<sequence>FNDILYGSAGDNVLMGGSGNDAIYGLDGNDRLEGGRGLDTLRGDGGNDSLYGGDEDDVLDGGSGSNFLDGGNGTDTVSFGSAAVGYSIDLNAQRAWTSQYADTLASIENAVGSGFNDTMYGSDGNNVLMGLNGDDVLYGGAGDDVLHGGAGSNFLDGGNGNDFVSFESAAVGYSIDLNAQRAWTSQYADTLASIENAAGSSFNDTMYGSDGKNVLMGLNGDDVLYGGAGDDVLHGGAGSNRLDGGNGNDTASYEGADGGYTIDLANQRTWNGREGDVLFSIENATGSSFNDSIVGSEGANLLQGRGGNDIYIVDNATDRVIEAAGEGYDRVLARTSYTLATGQEIEALNADATGSTASIDLTGNEFANSLEGSYGANRLDGGAGADTMRGYTGNDTFVFANALVTGVFDRIVDFGTSAGDDDTIQLSSSVFGLSTGALASGVFKDLSQGAVDTDDRILYDRSSGTLYFDADGSGSGAGLQFASLHNRAVLTAGDFMVA</sequence>
<dbReference type="PROSITE" id="PS00330">
    <property type="entry name" value="HEMOLYSIN_CALCIUM"/>
    <property type="match status" value="1"/>
</dbReference>
<dbReference type="PRINTS" id="PR00313">
    <property type="entry name" value="CABNDNGRPT"/>
</dbReference>
<dbReference type="SUPFAM" id="SSF51120">
    <property type="entry name" value="beta-Roll"/>
    <property type="match status" value="4"/>
</dbReference>
<comment type="caution">
    <text evidence="3">The sequence shown here is derived from an EMBL/GenBank/DDBJ whole genome shotgun (WGS) entry which is preliminary data.</text>
</comment>
<evidence type="ECO:0008006" key="5">
    <source>
        <dbReference type="Google" id="ProtNLM"/>
    </source>
</evidence>
<proteinExistence type="predicted"/>
<feature type="non-terminal residue" evidence="3">
    <location>
        <position position="1"/>
    </location>
</feature>
<dbReference type="InterPro" id="IPR011049">
    <property type="entry name" value="Serralysin-like_metalloprot_C"/>
</dbReference>
<dbReference type="PATRIC" id="fig|1187852.3.peg.2727"/>
<dbReference type="GO" id="GO:0005576">
    <property type="term" value="C:extracellular region"/>
    <property type="evidence" value="ECO:0007669"/>
    <property type="project" value="UniProtKB-SubCell"/>
</dbReference>
<dbReference type="Gene3D" id="2.150.10.10">
    <property type="entry name" value="Serralysin-like metalloprotease, C-terminal"/>
    <property type="match status" value="4"/>
</dbReference>
<dbReference type="Pfam" id="PF00353">
    <property type="entry name" value="HemolysinCabind"/>
    <property type="match status" value="6"/>
</dbReference>
<gene>
    <name evidence="3" type="ORF">VQ03_00260</name>
</gene>
<evidence type="ECO:0000313" key="4">
    <source>
        <dbReference type="Proteomes" id="UP000036449"/>
    </source>
</evidence>
<evidence type="ECO:0000256" key="2">
    <source>
        <dbReference type="ARBA" id="ARBA00022525"/>
    </source>
</evidence>
<dbReference type="AlphaFoldDB" id="A0A0J6TCJ9"/>
<reference evidence="3 4" key="1">
    <citation type="submission" date="2015-03" db="EMBL/GenBank/DDBJ databases">
        <title>Genome sequencing of Methylobacterium tarhaniae DSM 25844.</title>
        <authorList>
            <person name="Chaudhry V."/>
            <person name="Patil P.B."/>
        </authorList>
    </citation>
    <scope>NUCLEOTIDE SEQUENCE [LARGE SCALE GENOMIC DNA]</scope>
    <source>
        <strain evidence="3 4">DSM 25844</strain>
    </source>
</reference>
<dbReference type="PANTHER" id="PTHR38340:SF1">
    <property type="entry name" value="S-LAYER PROTEIN"/>
    <property type="match status" value="1"/>
</dbReference>
<dbReference type="InterPro" id="IPR050557">
    <property type="entry name" value="RTX_toxin/Mannuronan_C5-epim"/>
</dbReference>
<keyword evidence="2" id="KW-0964">Secreted</keyword>
<dbReference type="Proteomes" id="UP000036449">
    <property type="component" value="Unassembled WGS sequence"/>
</dbReference>
<evidence type="ECO:0000313" key="3">
    <source>
        <dbReference type="EMBL" id="KMO44995.1"/>
    </source>
</evidence>